<sequence length="359" mass="40216">MARPKANSKNPFKGLNTVRSRTADGKVQIYYYAFKGGPRLPDEYGTTAFIAAFVAATEVRDRKMAAGPEVMLSLLNGYQKSAEFAVLADRTKSDYIKQIKKIEERFRDFPTSAMSDKRTRGIFKSWRDELAKKSLRQADYAFTVLARVLSWSLDRGMIDANPCEKSGRLYRGERSESIWTIDHEAAYWTGAPAHLHLPLLLGLWTGQREGDLLKLRWSDYDGTHIRLRQSKTGKRVTIPVGKPLRLALDSLRAERKPKELDVILLNTRGKPWTGNGFSSSFRKATSHCGIEGLTFHDTRGTAVTRLALAGASVPQIATFTGHSLKDVEAILEVHYLNRDPRMAEDALTKLEARVAVTAS</sequence>
<dbReference type="InterPro" id="IPR011010">
    <property type="entry name" value="DNA_brk_join_enz"/>
</dbReference>
<dbReference type="OrthoDB" id="8201432at2"/>
<dbReference type="EMBL" id="FPKU01000001">
    <property type="protein sequence ID" value="SFZ80860.1"/>
    <property type="molecule type" value="Genomic_DNA"/>
</dbReference>
<protein>
    <submittedName>
        <fullName evidence="6">Integrase</fullName>
    </submittedName>
</protein>
<dbReference type="InterPro" id="IPR002104">
    <property type="entry name" value="Integrase_catalytic"/>
</dbReference>
<keyword evidence="2" id="KW-0229">DNA integration</keyword>
<dbReference type="PROSITE" id="PS51898">
    <property type="entry name" value="TYR_RECOMBINASE"/>
    <property type="match status" value="1"/>
</dbReference>
<dbReference type="STRING" id="665118.SAMN02983003_0177"/>
<reference evidence="6 7" key="1">
    <citation type="submission" date="2016-11" db="EMBL/GenBank/DDBJ databases">
        <authorList>
            <person name="Jaros S."/>
            <person name="Januszkiewicz K."/>
            <person name="Wedrychowicz H."/>
        </authorList>
    </citation>
    <scope>NUCLEOTIDE SEQUENCE [LARGE SCALE GENOMIC DNA]</scope>
    <source>
        <strain evidence="6 7">ATCC 23634</strain>
    </source>
</reference>
<dbReference type="PANTHER" id="PTHR30349">
    <property type="entry name" value="PHAGE INTEGRASE-RELATED"/>
    <property type="match status" value="1"/>
</dbReference>
<organism evidence="6 7">
    <name type="scientific">Devosia enhydra</name>
    <dbReference type="NCBI Taxonomy" id="665118"/>
    <lineage>
        <taxon>Bacteria</taxon>
        <taxon>Pseudomonadati</taxon>
        <taxon>Pseudomonadota</taxon>
        <taxon>Alphaproteobacteria</taxon>
        <taxon>Hyphomicrobiales</taxon>
        <taxon>Devosiaceae</taxon>
        <taxon>Devosia</taxon>
    </lineage>
</organism>
<evidence type="ECO:0000259" key="5">
    <source>
        <dbReference type="PROSITE" id="PS51898"/>
    </source>
</evidence>
<keyword evidence="3" id="KW-0238">DNA-binding</keyword>
<dbReference type="InterPro" id="IPR010998">
    <property type="entry name" value="Integrase_recombinase_N"/>
</dbReference>
<dbReference type="PANTHER" id="PTHR30349:SF64">
    <property type="entry name" value="PROPHAGE INTEGRASE INTD-RELATED"/>
    <property type="match status" value="1"/>
</dbReference>
<evidence type="ECO:0000313" key="6">
    <source>
        <dbReference type="EMBL" id="SFZ80860.1"/>
    </source>
</evidence>
<dbReference type="Gene3D" id="1.10.443.10">
    <property type="entry name" value="Intergrase catalytic core"/>
    <property type="match status" value="1"/>
</dbReference>
<keyword evidence="4" id="KW-0233">DNA recombination</keyword>
<dbReference type="InterPro" id="IPR013762">
    <property type="entry name" value="Integrase-like_cat_sf"/>
</dbReference>
<dbReference type="Proteomes" id="UP000183447">
    <property type="component" value="Unassembled WGS sequence"/>
</dbReference>
<evidence type="ECO:0000313" key="7">
    <source>
        <dbReference type="Proteomes" id="UP000183447"/>
    </source>
</evidence>
<proteinExistence type="inferred from homology"/>
<dbReference type="SUPFAM" id="SSF56349">
    <property type="entry name" value="DNA breaking-rejoining enzymes"/>
    <property type="match status" value="1"/>
</dbReference>
<evidence type="ECO:0000256" key="1">
    <source>
        <dbReference type="ARBA" id="ARBA00008857"/>
    </source>
</evidence>
<evidence type="ECO:0000256" key="2">
    <source>
        <dbReference type="ARBA" id="ARBA00022908"/>
    </source>
</evidence>
<gene>
    <name evidence="6" type="ORF">SAMN02983003_0177</name>
</gene>
<dbReference type="GO" id="GO:0015074">
    <property type="term" value="P:DNA integration"/>
    <property type="evidence" value="ECO:0007669"/>
    <property type="project" value="UniProtKB-KW"/>
</dbReference>
<evidence type="ECO:0000256" key="3">
    <source>
        <dbReference type="ARBA" id="ARBA00023125"/>
    </source>
</evidence>
<dbReference type="GO" id="GO:0003677">
    <property type="term" value="F:DNA binding"/>
    <property type="evidence" value="ECO:0007669"/>
    <property type="project" value="UniProtKB-KW"/>
</dbReference>
<accession>A0A1K2HSP1</accession>
<comment type="similarity">
    <text evidence="1">Belongs to the 'phage' integrase family.</text>
</comment>
<dbReference type="Pfam" id="PF00589">
    <property type="entry name" value="Phage_integrase"/>
    <property type="match status" value="1"/>
</dbReference>
<dbReference type="Gene3D" id="1.10.150.130">
    <property type="match status" value="1"/>
</dbReference>
<keyword evidence="7" id="KW-1185">Reference proteome</keyword>
<feature type="domain" description="Tyr recombinase" evidence="5">
    <location>
        <begin position="174"/>
        <end position="348"/>
    </location>
</feature>
<dbReference type="AlphaFoldDB" id="A0A1K2HSP1"/>
<dbReference type="GO" id="GO:0006310">
    <property type="term" value="P:DNA recombination"/>
    <property type="evidence" value="ECO:0007669"/>
    <property type="project" value="UniProtKB-KW"/>
</dbReference>
<name>A0A1K2HSP1_9HYPH</name>
<evidence type="ECO:0000256" key="4">
    <source>
        <dbReference type="ARBA" id="ARBA00023172"/>
    </source>
</evidence>
<dbReference type="InterPro" id="IPR050090">
    <property type="entry name" value="Tyrosine_recombinase_XerCD"/>
</dbReference>